<comment type="caution">
    <text evidence="7">The sequence shown here is derived from an EMBL/GenBank/DDBJ whole genome shotgun (WGS) entry which is preliminary data.</text>
</comment>
<evidence type="ECO:0000256" key="1">
    <source>
        <dbReference type="ARBA" id="ARBA00004370"/>
    </source>
</evidence>
<dbReference type="InterPro" id="IPR004089">
    <property type="entry name" value="MCPsignal_dom"/>
</dbReference>
<keyword evidence="2" id="KW-0145">Chemotaxis</keyword>
<dbReference type="GO" id="GO:0016020">
    <property type="term" value="C:membrane"/>
    <property type="evidence" value="ECO:0007669"/>
    <property type="project" value="UniProtKB-SubCell"/>
</dbReference>
<dbReference type="FunFam" id="1.10.287.950:FF:000001">
    <property type="entry name" value="Methyl-accepting chemotaxis sensory transducer"/>
    <property type="match status" value="1"/>
</dbReference>
<dbReference type="SUPFAM" id="SSF58104">
    <property type="entry name" value="Methyl-accepting chemotaxis protein (MCP) signaling domain"/>
    <property type="match status" value="1"/>
</dbReference>
<organism evidence="7 8">
    <name type="scientific">Sphingomonas melonis</name>
    <dbReference type="NCBI Taxonomy" id="152682"/>
    <lineage>
        <taxon>Bacteria</taxon>
        <taxon>Pseudomonadati</taxon>
        <taxon>Pseudomonadota</taxon>
        <taxon>Alphaproteobacteria</taxon>
        <taxon>Sphingomonadales</taxon>
        <taxon>Sphingomonadaceae</taxon>
        <taxon>Sphingomonas</taxon>
    </lineage>
</organism>
<comment type="subcellular location">
    <subcellularLocation>
        <location evidence="1">Membrane</location>
    </subcellularLocation>
</comment>
<comment type="similarity">
    <text evidence="3">Belongs to the methyl-accepting chemotaxis (MCP) protein family.</text>
</comment>
<feature type="domain" description="HAMP" evidence="6">
    <location>
        <begin position="126"/>
        <end position="178"/>
    </location>
</feature>
<dbReference type="EMBL" id="JXTP01000051">
    <property type="protein sequence ID" value="KIU27213.1"/>
    <property type="molecule type" value="Genomic_DNA"/>
</dbReference>
<dbReference type="GO" id="GO:0007165">
    <property type="term" value="P:signal transduction"/>
    <property type="evidence" value="ECO:0007669"/>
    <property type="project" value="UniProtKB-KW"/>
</dbReference>
<dbReference type="CDD" id="cd11386">
    <property type="entry name" value="MCP_signal"/>
    <property type="match status" value="1"/>
</dbReference>
<dbReference type="PRINTS" id="PR00260">
    <property type="entry name" value="CHEMTRNSDUCR"/>
</dbReference>
<dbReference type="Gene3D" id="3.30.450.20">
    <property type="entry name" value="PAS domain"/>
    <property type="match status" value="1"/>
</dbReference>
<evidence type="ECO:0000259" key="6">
    <source>
        <dbReference type="PROSITE" id="PS50885"/>
    </source>
</evidence>
<dbReference type="NCBIfam" id="TIGR00229">
    <property type="entry name" value="sensory_box"/>
    <property type="match status" value="1"/>
</dbReference>
<dbReference type="SMART" id="SM00304">
    <property type="entry name" value="HAMP"/>
    <property type="match status" value="1"/>
</dbReference>
<dbReference type="AlphaFoldDB" id="A0A0D1K126"/>
<dbReference type="GO" id="GO:0004888">
    <property type="term" value="F:transmembrane signaling receptor activity"/>
    <property type="evidence" value="ECO:0007669"/>
    <property type="project" value="InterPro"/>
</dbReference>
<evidence type="ECO:0000313" key="8">
    <source>
        <dbReference type="Proteomes" id="UP000033203"/>
    </source>
</evidence>
<evidence type="ECO:0000313" key="7">
    <source>
        <dbReference type="EMBL" id="KIU27213.1"/>
    </source>
</evidence>
<dbReference type="PROSITE" id="PS50885">
    <property type="entry name" value="HAMP"/>
    <property type="match status" value="1"/>
</dbReference>
<dbReference type="Pfam" id="PF00015">
    <property type="entry name" value="MCPsignal"/>
    <property type="match status" value="1"/>
</dbReference>
<accession>A0A0D1K126</accession>
<reference evidence="7 8" key="1">
    <citation type="submission" date="2015-01" db="EMBL/GenBank/DDBJ databases">
        <title>Genome of Sphingomonas taxi strain 30a.</title>
        <authorList>
            <person name="Eevers N."/>
            <person name="Van Hamme J."/>
            <person name="Bottos E."/>
            <person name="Weyens N."/>
            <person name="Vangronsveld J."/>
        </authorList>
    </citation>
    <scope>NUCLEOTIDE SEQUENCE [LARGE SCALE GENOMIC DNA]</scope>
    <source>
        <strain evidence="7 8">30a</strain>
    </source>
</reference>
<gene>
    <name evidence="7" type="ORF">SR41_11000</name>
</gene>
<name>A0A0D1K126_9SPHN</name>
<dbReference type="PANTHER" id="PTHR43531">
    <property type="entry name" value="PROTEIN ICFG"/>
    <property type="match status" value="1"/>
</dbReference>
<dbReference type="PANTHER" id="PTHR43531:SF11">
    <property type="entry name" value="METHYL-ACCEPTING CHEMOTAXIS PROTEIN 3"/>
    <property type="match status" value="1"/>
</dbReference>
<protein>
    <submittedName>
        <fullName evidence="7">Chemotaxis protein</fullName>
    </submittedName>
</protein>
<evidence type="ECO:0000256" key="3">
    <source>
        <dbReference type="ARBA" id="ARBA00029447"/>
    </source>
</evidence>
<keyword evidence="4" id="KW-0807">Transducer</keyword>
<evidence type="ECO:0000256" key="4">
    <source>
        <dbReference type="PROSITE-ProRule" id="PRU00284"/>
    </source>
</evidence>
<dbReference type="InterPro" id="IPR035965">
    <property type="entry name" value="PAS-like_dom_sf"/>
</dbReference>
<sequence length="449" mass="46902">MLFKRPSDTLEARTALAVFRHSPDAMMLLRDNRFVACNAAAEQVYGAPTAAILGQNPVVFSAPEQGDGRPTIEHVNERVAQAIRDGHARFEWLNMRDGQIVRMLVTLIPVALDGGAEVLVLVQDMTATSQVVDAIGEGLERLAGGDLTVRIDAAFTPEFEPLRASFNSAAATMQDSLQTVVAVGNGLASGCGDIRTAADDLSLRTERQAASLEETAAAMDEITSNVRVTADTAGRAETIVAGAHRAAEESSVVVERAMQAMAGIERASNEISEIISVIDGIAFQTNLLALNAGVEAARAGDAGKGFAVVASEVRALAQRSADAARDVKARITASTLQVDNGVGLVSETGAALQRIITQMADISSSVASIASAARQQAGGLSQINTAVGEMDAMTQQNAAMVEETTAAARNLAADAERLADAVCRFRVGEARHGPAMTGRVVALAGRARR</sequence>
<dbReference type="InterPro" id="IPR003660">
    <property type="entry name" value="HAMP_dom"/>
</dbReference>
<dbReference type="SMART" id="SM00283">
    <property type="entry name" value="MA"/>
    <property type="match status" value="1"/>
</dbReference>
<dbReference type="Proteomes" id="UP000033203">
    <property type="component" value="Unassembled WGS sequence"/>
</dbReference>
<dbReference type="Pfam" id="PF13426">
    <property type="entry name" value="PAS_9"/>
    <property type="match status" value="1"/>
</dbReference>
<dbReference type="SUPFAM" id="SSF55785">
    <property type="entry name" value="PYP-like sensor domain (PAS domain)"/>
    <property type="match status" value="1"/>
</dbReference>
<dbReference type="CDD" id="cd00130">
    <property type="entry name" value="PAS"/>
    <property type="match status" value="1"/>
</dbReference>
<dbReference type="Gene3D" id="1.10.287.950">
    <property type="entry name" value="Methyl-accepting chemotaxis protein"/>
    <property type="match status" value="1"/>
</dbReference>
<evidence type="ECO:0000256" key="2">
    <source>
        <dbReference type="ARBA" id="ARBA00022500"/>
    </source>
</evidence>
<feature type="domain" description="Methyl-accepting transducer" evidence="5">
    <location>
        <begin position="183"/>
        <end position="412"/>
    </location>
</feature>
<proteinExistence type="inferred from homology"/>
<dbReference type="InterPro" id="IPR004090">
    <property type="entry name" value="Chemotax_Me-accpt_rcpt"/>
</dbReference>
<evidence type="ECO:0000259" key="5">
    <source>
        <dbReference type="PROSITE" id="PS50111"/>
    </source>
</evidence>
<dbReference type="GO" id="GO:0006935">
    <property type="term" value="P:chemotaxis"/>
    <property type="evidence" value="ECO:0007669"/>
    <property type="project" value="UniProtKB-KW"/>
</dbReference>
<dbReference type="PATRIC" id="fig|1549858.7.peg.1852"/>
<dbReference type="PROSITE" id="PS50111">
    <property type="entry name" value="CHEMOTAXIS_TRANSDUC_2"/>
    <property type="match status" value="1"/>
</dbReference>
<dbReference type="InterPro" id="IPR051310">
    <property type="entry name" value="MCP_chemotaxis"/>
</dbReference>
<dbReference type="InterPro" id="IPR000014">
    <property type="entry name" value="PAS"/>
</dbReference>